<sequence>MPRPSCNKRTPAGRAYSGRRSTTRRQRRTPGFRPVIPGGFKHPIFSGQIMASRHPRLLPRFIGGLPRLRLSSTVVRLCDEMLRECVWKAKDINEWC</sequence>
<comment type="caution">
    <text evidence="1">The sequence shown here is derived from an EMBL/GenBank/DDBJ whole genome shotgun (WGS) entry which is preliminary data.</text>
</comment>
<dbReference type="Proteomes" id="UP001056120">
    <property type="component" value="Linkage Group LG17"/>
</dbReference>
<dbReference type="EMBL" id="CM042034">
    <property type="protein sequence ID" value="KAI3760667.1"/>
    <property type="molecule type" value="Genomic_DNA"/>
</dbReference>
<evidence type="ECO:0000313" key="1">
    <source>
        <dbReference type="EMBL" id="KAI3760667.1"/>
    </source>
</evidence>
<name>A0ACB9EPA6_9ASTR</name>
<reference evidence="1 2" key="2">
    <citation type="journal article" date="2022" name="Mol. Ecol. Resour.">
        <title>The genomes of chicory, endive, great burdock and yacon provide insights into Asteraceae paleo-polyploidization history and plant inulin production.</title>
        <authorList>
            <person name="Fan W."/>
            <person name="Wang S."/>
            <person name="Wang H."/>
            <person name="Wang A."/>
            <person name="Jiang F."/>
            <person name="Liu H."/>
            <person name="Zhao H."/>
            <person name="Xu D."/>
            <person name="Zhang Y."/>
        </authorList>
    </citation>
    <scope>NUCLEOTIDE SEQUENCE [LARGE SCALE GENOMIC DNA]</scope>
    <source>
        <strain evidence="2">cv. Yunnan</strain>
        <tissue evidence="1">Leaves</tissue>
    </source>
</reference>
<accession>A0ACB9EPA6</accession>
<reference evidence="2" key="1">
    <citation type="journal article" date="2022" name="Mol. Ecol. Resour.">
        <title>The genomes of chicory, endive, great burdock and yacon provide insights into Asteraceae palaeo-polyploidization history and plant inulin production.</title>
        <authorList>
            <person name="Fan W."/>
            <person name="Wang S."/>
            <person name="Wang H."/>
            <person name="Wang A."/>
            <person name="Jiang F."/>
            <person name="Liu H."/>
            <person name="Zhao H."/>
            <person name="Xu D."/>
            <person name="Zhang Y."/>
        </authorList>
    </citation>
    <scope>NUCLEOTIDE SEQUENCE [LARGE SCALE GENOMIC DNA]</scope>
    <source>
        <strain evidence="2">cv. Yunnan</strain>
    </source>
</reference>
<protein>
    <submittedName>
        <fullName evidence="1">Uncharacterized protein</fullName>
    </submittedName>
</protein>
<organism evidence="1 2">
    <name type="scientific">Smallanthus sonchifolius</name>
    <dbReference type="NCBI Taxonomy" id="185202"/>
    <lineage>
        <taxon>Eukaryota</taxon>
        <taxon>Viridiplantae</taxon>
        <taxon>Streptophyta</taxon>
        <taxon>Embryophyta</taxon>
        <taxon>Tracheophyta</taxon>
        <taxon>Spermatophyta</taxon>
        <taxon>Magnoliopsida</taxon>
        <taxon>eudicotyledons</taxon>
        <taxon>Gunneridae</taxon>
        <taxon>Pentapetalae</taxon>
        <taxon>asterids</taxon>
        <taxon>campanulids</taxon>
        <taxon>Asterales</taxon>
        <taxon>Asteraceae</taxon>
        <taxon>Asteroideae</taxon>
        <taxon>Heliantheae alliance</taxon>
        <taxon>Millerieae</taxon>
        <taxon>Smallanthus</taxon>
    </lineage>
</organism>
<gene>
    <name evidence="1" type="ORF">L1987_51065</name>
</gene>
<keyword evidence="2" id="KW-1185">Reference proteome</keyword>
<evidence type="ECO:0000313" key="2">
    <source>
        <dbReference type="Proteomes" id="UP001056120"/>
    </source>
</evidence>
<proteinExistence type="predicted"/>